<evidence type="ECO:0000313" key="5">
    <source>
        <dbReference type="EMBL" id="MDI3408916.1"/>
    </source>
</evidence>
<keyword evidence="2" id="KW-0378">Hydrolase</keyword>
<dbReference type="InterPro" id="IPR000086">
    <property type="entry name" value="NUDIX_hydrolase_dom"/>
</dbReference>
<evidence type="ECO:0000259" key="4">
    <source>
        <dbReference type="PROSITE" id="PS51462"/>
    </source>
</evidence>
<evidence type="ECO:0000256" key="2">
    <source>
        <dbReference type="ARBA" id="ARBA00022801"/>
    </source>
</evidence>
<dbReference type="SUPFAM" id="SSF55811">
    <property type="entry name" value="Nudix"/>
    <property type="match status" value="1"/>
</dbReference>
<dbReference type="PANTHER" id="PTHR43046">
    <property type="entry name" value="GDP-MANNOSE MANNOSYL HYDROLASE"/>
    <property type="match status" value="1"/>
</dbReference>
<comment type="caution">
    <text evidence="5">The sequence shown here is derived from an EMBL/GenBank/DDBJ whole genome shotgun (WGS) entry which is preliminary data.</text>
</comment>
<protein>
    <submittedName>
        <fullName evidence="5">NUDIX domain-containing protein</fullName>
    </submittedName>
</protein>
<dbReference type="Gene3D" id="3.90.79.10">
    <property type="entry name" value="Nucleoside Triphosphate Pyrophosphohydrolase"/>
    <property type="match status" value="1"/>
</dbReference>
<comment type="cofactor">
    <cofactor evidence="1">
        <name>Mg(2+)</name>
        <dbReference type="ChEBI" id="CHEBI:18420"/>
    </cofactor>
</comment>
<dbReference type="Proteomes" id="UP001223978">
    <property type="component" value="Unassembled WGS sequence"/>
</dbReference>
<dbReference type="Pfam" id="PF00293">
    <property type="entry name" value="NUDIX"/>
    <property type="match status" value="1"/>
</dbReference>
<dbReference type="PROSITE" id="PS51462">
    <property type="entry name" value="NUDIX"/>
    <property type="match status" value="1"/>
</dbReference>
<organism evidence="5 6">
    <name type="scientific">Streptomyces cavernicola</name>
    <dbReference type="NCBI Taxonomy" id="3043613"/>
    <lineage>
        <taxon>Bacteria</taxon>
        <taxon>Bacillati</taxon>
        <taxon>Actinomycetota</taxon>
        <taxon>Actinomycetes</taxon>
        <taxon>Kitasatosporales</taxon>
        <taxon>Streptomycetaceae</taxon>
        <taxon>Streptomyces</taxon>
    </lineage>
</organism>
<dbReference type="InterPro" id="IPR020084">
    <property type="entry name" value="NUDIX_hydrolase_CS"/>
</dbReference>
<proteinExistence type="predicted"/>
<reference evidence="5 6" key="1">
    <citation type="submission" date="2023-05" db="EMBL/GenBank/DDBJ databases">
        <title>Draft genome sequence of Streptomyces sp. B-S-A6 isolated from a cave soil in Thailand.</title>
        <authorList>
            <person name="Chamroensaksri N."/>
            <person name="Muangham S."/>
        </authorList>
    </citation>
    <scope>NUCLEOTIDE SEQUENCE [LARGE SCALE GENOMIC DNA]</scope>
    <source>
        <strain evidence="5 6">B-S-A6</strain>
    </source>
</reference>
<dbReference type="PANTHER" id="PTHR43046:SF12">
    <property type="entry name" value="GDP-MANNOSE MANNOSYL HYDROLASE"/>
    <property type="match status" value="1"/>
</dbReference>
<sequence length="168" mass="18064">MHQDTDYAAPGHRRIGGQLLIRSEDGDVLLVRPSYKPGWIVPGGGAKPGEGASAAARREAREELGLDIEPQRLLVVDHVEADPETGSVEGFNFVFDGGTLPEQALGKISLPEAPEGEESELSSFAFVHPDWLHAHCQPYHHRRIAAALAVLQGESGAQYLESGSPPRS</sequence>
<gene>
    <name evidence="5" type="ORF">QIS96_34510</name>
</gene>
<evidence type="ECO:0000256" key="3">
    <source>
        <dbReference type="ARBA" id="ARBA00022842"/>
    </source>
</evidence>
<dbReference type="InterPro" id="IPR015797">
    <property type="entry name" value="NUDIX_hydrolase-like_dom_sf"/>
</dbReference>
<name>A0ABT6SL46_9ACTN</name>
<dbReference type="PROSITE" id="PS00893">
    <property type="entry name" value="NUDIX_BOX"/>
    <property type="match status" value="1"/>
</dbReference>
<evidence type="ECO:0000313" key="6">
    <source>
        <dbReference type="Proteomes" id="UP001223978"/>
    </source>
</evidence>
<accession>A0ABT6SL46</accession>
<dbReference type="EMBL" id="JASCIQ010000055">
    <property type="protein sequence ID" value="MDI3408916.1"/>
    <property type="molecule type" value="Genomic_DNA"/>
</dbReference>
<keyword evidence="6" id="KW-1185">Reference proteome</keyword>
<feature type="domain" description="Nudix hydrolase" evidence="4">
    <location>
        <begin position="10"/>
        <end position="152"/>
    </location>
</feature>
<keyword evidence="3" id="KW-0460">Magnesium</keyword>
<dbReference type="RefSeq" id="WP_282546793.1">
    <property type="nucleotide sequence ID" value="NZ_JASCIQ010000055.1"/>
</dbReference>
<evidence type="ECO:0000256" key="1">
    <source>
        <dbReference type="ARBA" id="ARBA00001946"/>
    </source>
</evidence>